<feature type="compositionally biased region" description="Polar residues" evidence="1">
    <location>
        <begin position="1"/>
        <end position="13"/>
    </location>
</feature>
<reference evidence="3" key="2">
    <citation type="submission" date="2023-05" db="EMBL/GenBank/DDBJ databases">
        <authorList>
            <consortium name="Lawrence Berkeley National Laboratory"/>
            <person name="Steindorff A."/>
            <person name="Hensen N."/>
            <person name="Bonometti L."/>
            <person name="Westerberg I."/>
            <person name="Brannstrom I.O."/>
            <person name="Guillou S."/>
            <person name="Cros-Aarteil S."/>
            <person name="Calhoun S."/>
            <person name="Haridas S."/>
            <person name="Kuo A."/>
            <person name="Mondo S."/>
            <person name="Pangilinan J."/>
            <person name="Riley R."/>
            <person name="Labutti K."/>
            <person name="Andreopoulos B."/>
            <person name="Lipzen A."/>
            <person name="Chen C."/>
            <person name="Yanf M."/>
            <person name="Daum C."/>
            <person name="Ng V."/>
            <person name="Clum A."/>
            <person name="Ohm R."/>
            <person name="Martin F."/>
            <person name="Silar P."/>
            <person name="Natvig D."/>
            <person name="Lalanne C."/>
            <person name="Gautier V."/>
            <person name="Ament-Velasquez S.L."/>
            <person name="Kruys A."/>
            <person name="Hutchinson M.I."/>
            <person name="Powell A.J."/>
            <person name="Barry K."/>
            <person name="Miller A.N."/>
            <person name="Grigoriev I.V."/>
            <person name="Debuchy R."/>
            <person name="Gladieux P."/>
            <person name="Thoren M.H."/>
            <person name="Johannesson H."/>
        </authorList>
    </citation>
    <scope>NUCLEOTIDE SEQUENCE</scope>
    <source>
        <strain evidence="3">CBS 990.96</strain>
    </source>
</reference>
<keyword evidence="2" id="KW-0812">Transmembrane</keyword>
<proteinExistence type="predicted"/>
<keyword evidence="4" id="KW-1185">Reference proteome</keyword>
<evidence type="ECO:0000313" key="3">
    <source>
        <dbReference type="EMBL" id="KAK4223634.1"/>
    </source>
</evidence>
<evidence type="ECO:0000256" key="1">
    <source>
        <dbReference type="SAM" id="MobiDB-lite"/>
    </source>
</evidence>
<name>A0AAN7BHZ7_9PEZI</name>
<keyword evidence="2" id="KW-0472">Membrane</keyword>
<evidence type="ECO:0000313" key="4">
    <source>
        <dbReference type="Proteomes" id="UP001301958"/>
    </source>
</evidence>
<dbReference type="Proteomes" id="UP001301958">
    <property type="component" value="Unassembled WGS sequence"/>
</dbReference>
<sequence length="369" mass="41751">MNSSSHSSISRPQFGQKDPNDPQTPLAALFIGRYPSEPTPRTMFYGVLKGEQQVREFLFGDYRTEYNNNKPIASVMMLGIDSSQKDRQKLLVDPFTFDQVWDGAFDLDDRALTAYSNGSRGLHVISDTSTRPVFFLGTHDYAIIWTYDIESYSTKGIVIGSHDNDIVDYMSHSVNEHDNTLVFHPLYPAYYHVTVGFNKIPRFETHIKNAKRSIKAAQNHQSASRLLEEYTIAMKQTRDIIDRLGVIVGIFARLNGPINGRVIMLRIAQRGDVEDDEEESQETKEAEQGLEMATKGLEQSLVKLEPQVLTIVIPYFVQEYKTHLQIEQALKIKIRSLEQFAVAAKAGSITMIIGILVVAYLLLTGVINW</sequence>
<organism evidence="3 4">
    <name type="scientific">Podospora fimiseda</name>
    <dbReference type="NCBI Taxonomy" id="252190"/>
    <lineage>
        <taxon>Eukaryota</taxon>
        <taxon>Fungi</taxon>
        <taxon>Dikarya</taxon>
        <taxon>Ascomycota</taxon>
        <taxon>Pezizomycotina</taxon>
        <taxon>Sordariomycetes</taxon>
        <taxon>Sordariomycetidae</taxon>
        <taxon>Sordariales</taxon>
        <taxon>Podosporaceae</taxon>
        <taxon>Podospora</taxon>
    </lineage>
</organism>
<dbReference type="EMBL" id="MU865420">
    <property type="protein sequence ID" value="KAK4223634.1"/>
    <property type="molecule type" value="Genomic_DNA"/>
</dbReference>
<protein>
    <submittedName>
        <fullName evidence="3">Uncharacterized protein</fullName>
    </submittedName>
</protein>
<evidence type="ECO:0000256" key="2">
    <source>
        <dbReference type="SAM" id="Phobius"/>
    </source>
</evidence>
<keyword evidence="2" id="KW-1133">Transmembrane helix</keyword>
<gene>
    <name evidence="3" type="ORF">QBC38DRAFT_502996</name>
</gene>
<feature type="region of interest" description="Disordered" evidence="1">
    <location>
        <begin position="1"/>
        <end position="22"/>
    </location>
</feature>
<comment type="caution">
    <text evidence="3">The sequence shown here is derived from an EMBL/GenBank/DDBJ whole genome shotgun (WGS) entry which is preliminary data.</text>
</comment>
<reference evidence="3" key="1">
    <citation type="journal article" date="2023" name="Mol. Phylogenet. Evol.">
        <title>Genome-scale phylogeny and comparative genomics of the fungal order Sordariales.</title>
        <authorList>
            <person name="Hensen N."/>
            <person name="Bonometti L."/>
            <person name="Westerberg I."/>
            <person name="Brannstrom I.O."/>
            <person name="Guillou S."/>
            <person name="Cros-Aarteil S."/>
            <person name="Calhoun S."/>
            <person name="Haridas S."/>
            <person name="Kuo A."/>
            <person name="Mondo S."/>
            <person name="Pangilinan J."/>
            <person name="Riley R."/>
            <person name="LaButti K."/>
            <person name="Andreopoulos B."/>
            <person name="Lipzen A."/>
            <person name="Chen C."/>
            <person name="Yan M."/>
            <person name="Daum C."/>
            <person name="Ng V."/>
            <person name="Clum A."/>
            <person name="Steindorff A."/>
            <person name="Ohm R.A."/>
            <person name="Martin F."/>
            <person name="Silar P."/>
            <person name="Natvig D.O."/>
            <person name="Lalanne C."/>
            <person name="Gautier V."/>
            <person name="Ament-Velasquez S.L."/>
            <person name="Kruys A."/>
            <person name="Hutchinson M.I."/>
            <person name="Powell A.J."/>
            <person name="Barry K."/>
            <person name="Miller A.N."/>
            <person name="Grigoriev I.V."/>
            <person name="Debuchy R."/>
            <person name="Gladieux P."/>
            <person name="Hiltunen Thoren M."/>
            <person name="Johannesson H."/>
        </authorList>
    </citation>
    <scope>NUCLEOTIDE SEQUENCE</scope>
    <source>
        <strain evidence="3">CBS 990.96</strain>
    </source>
</reference>
<feature type="transmembrane region" description="Helical" evidence="2">
    <location>
        <begin position="340"/>
        <end position="363"/>
    </location>
</feature>
<dbReference type="AlphaFoldDB" id="A0AAN7BHZ7"/>
<accession>A0AAN7BHZ7</accession>